<dbReference type="Proteomes" id="UP000837801">
    <property type="component" value="Unassembled WGS sequence"/>
</dbReference>
<keyword evidence="2" id="KW-1185">Reference proteome</keyword>
<accession>A0A9P0QLS7</accession>
<dbReference type="EMBL" id="CAKXYY010000002">
    <property type="protein sequence ID" value="CAH2350750.1"/>
    <property type="molecule type" value="Genomic_DNA"/>
</dbReference>
<dbReference type="InterPro" id="IPR029063">
    <property type="entry name" value="SAM-dependent_MTases_sf"/>
</dbReference>
<comment type="caution">
    <text evidence="1">The sequence shown here is derived from an EMBL/GenBank/DDBJ whole genome shotgun (WGS) entry which is preliminary data.</text>
</comment>
<organism evidence="1 2">
    <name type="scientific">[Candida] railenensis</name>
    <dbReference type="NCBI Taxonomy" id="45579"/>
    <lineage>
        <taxon>Eukaryota</taxon>
        <taxon>Fungi</taxon>
        <taxon>Dikarya</taxon>
        <taxon>Ascomycota</taxon>
        <taxon>Saccharomycotina</taxon>
        <taxon>Pichiomycetes</taxon>
        <taxon>Debaryomycetaceae</taxon>
        <taxon>Kurtzmaniella</taxon>
    </lineage>
</organism>
<evidence type="ECO:0000313" key="1">
    <source>
        <dbReference type="EMBL" id="CAH2350750.1"/>
    </source>
</evidence>
<dbReference type="GO" id="GO:0008757">
    <property type="term" value="F:S-adenosylmethionine-dependent methyltransferase activity"/>
    <property type="evidence" value="ECO:0007669"/>
    <property type="project" value="UniProtKB-ARBA"/>
</dbReference>
<proteinExistence type="predicted"/>
<protein>
    <submittedName>
        <fullName evidence="1">Protein-lysine N-methyltransferase Efm3p</fullName>
    </submittedName>
</protein>
<evidence type="ECO:0000313" key="2">
    <source>
        <dbReference type="Proteomes" id="UP000837801"/>
    </source>
</evidence>
<dbReference type="AlphaFoldDB" id="A0A9P0QLS7"/>
<name>A0A9P0QLS7_9ASCO</name>
<dbReference type="GO" id="GO:0005737">
    <property type="term" value="C:cytoplasm"/>
    <property type="evidence" value="ECO:0007669"/>
    <property type="project" value="TreeGrafter"/>
</dbReference>
<dbReference type="Gene3D" id="3.40.50.150">
    <property type="entry name" value="Vaccinia Virus protein VP39"/>
    <property type="match status" value="1"/>
</dbReference>
<reference evidence="1" key="1">
    <citation type="submission" date="2022-03" db="EMBL/GenBank/DDBJ databases">
        <authorList>
            <person name="Legras J.-L."/>
            <person name="Devillers H."/>
            <person name="Grondin C."/>
        </authorList>
    </citation>
    <scope>NUCLEOTIDE SEQUENCE</scope>
    <source>
        <strain evidence="1">CLIB 1423</strain>
    </source>
</reference>
<sequence length="331" mass="37535">MKLERLLSCLHQRVPIHEFLVPSNVDNDQSGELYSISSQEKILQLIQSIVTHNSYYAKLFLKKYIDIIERQGIEILEELYELYCDETILNAKELGPTESDTLCYTIANHVEVYIKEYPKLISGKGTTGLRTWEAALYMAHFLYEKNEFAVDGATSILELGTGTGLLSLSLANNPNFTFRKLILTDGDSQLIDNLNDTFELNKIEKSNSKISCQQLLWGTTGPSTSEDFIQPVPSSIDYIIAADVTYDSRILSLLCSTINDFFVSGTKAALIAATVRNEETLKDWEIELTNWFGASNWCIKDKCEEPEKLNTSTWFRKGTAEIRIYEIMNAK</sequence>
<dbReference type="PANTHER" id="PTHR14614">
    <property type="entry name" value="HEPATOCELLULAR CARCINOMA-ASSOCIATED ANTIGEN"/>
    <property type="match status" value="1"/>
</dbReference>
<dbReference type="PANTHER" id="PTHR14614:SF130">
    <property type="entry name" value="PROTEIN-LYSINE N-METHYLTRANSFERASE EEF2KMT"/>
    <property type="match status" value="1"/>
</dbReference>
<gene>
    <name evidence="1" type="ORF">CLIB1423_02S04280</name>
</gene>
<dbReference type="InterPro" id="IPR019410">
    <property type="entry name" value="Methyltransf_16"/>
</dbReference>
<dbReference type="Pfam" id="PF10294">
    <property type="entry name" value="Methyltransf_16"/>
    <property type="match status" value="1"/>
</dbReference>
<dbReference type="SUPFAM" id="SSF53335">
    <property type="entry name" value="S-adenosyl-L-methionine-dependent methyltransferases"/>
    <property type="match status" value="1"/>
</dbReference>
<dbReference type="OrthoDB" id="194386at2759"/>